<sequence>MKRLGTTMRGTLATVSSLDVIELTDSEEDSHDHANESHLCGSILDLTSSQSDNEDDGQVQPH</sequence>
<protein>
    <submittedName>
        <fullName evidence="1">Uncharacterized protein</fullName>
    </submittedName>
</protein>
<proteinExistence type="predicted"/>
<dbReference type="EMBL" id="KN818223">
    <property type="protein sequence ID" value="KIL70581.1"/>
    <property type="molecule type" value="Genomic_DNA"/>
</dbReference>
<evidence type="ECO:0000313" key="2">
    <source>
        <dbReference type="Proteomes" id="UP000054549"/>
    </source>
</evidence>
<dbReference type="HOGENOM" id="CLU_2903708_0_0_1"/>
<dbReference type="Proteomes" id="UP000054549">
    <property type="component" value="Unassembled WGS sequence"/>
</dbReference>
<dbReference type="InParanoid" id="A0A0C2XM26"/>
<dbReference type="AlphaFoldDB" id="A0A0C2XM26"/>
<keyword evidence="2" id="KW-1185">Reference proteome</keyword>
<accession>A0A0C2XM26</accession>
<gene>
    <name evidence="1" type="ORF">M378DRAFT_155514</name>
</gene>
<evidence type="ECO:0000313" key="1">
    <source>
        <dbReference type="EMBL" id="KIL70581.1"/>
    </source>
</evidence>
<reference evidence="1 2" key="1">
    <citation type="submission" date="2014-04" db="EMBL/GenBank/DDBJ databases">
        <title>Evolutionary Origins and Diversification of the Mycorrhizal Mutualists.</title>
        <authorList>
            <consortium name="DOE Joint Genome Institute"/>
            <consortium name="Mycorrhizal Genomics Consortium"/>
            <person name="Kohler A."/>
            <person name="Kuo A."/>
            <person name="Nagy L.G."/>
            <person name="Floudas D."/>
            <person name="Copeland A."/>
            <person name="Barry K.W."/>
            <person name="Cichocki N."/>
            <person name="Veneault-Fourrey C."/>
            <person name="LaButti K."/>
            <person name="Lindquist E.A."/>
            <person name="Lipzen A."/>
            <person name="Lundell T."/>
            <person name="Morin E."/>
            <person name="Murat C."/>
            <person name="Riley R."/>
            <person name="Ohm R."/>
            <person name="Sun H."/>
            <person name="Tunlid A."/>
            <person name="Henrissat B."/>
            <person name="Grigoriev I.V."/>
            <person name="Hibbett D.S."/>
            <person name="Martin F."/>
        </authorList>
    </citation>
    <scope>NUCLEOTIDE SEQUENCE [LARGE SCALE GENOMIC DNA]</scope>
    <source>
        <strain evidence="1 2">Koide BX008</strain>
    </source>
</reference>
<name>A0A0C2XM26_AMAMK</name>
<organism evidence="1 2">
    <name type="scientific">Amanita muscaria (strain Koide BX008)</name>
    <dbReference type="NCBI Taxonomy" id="946122"/>
    <lineage>
        <taxon>Eukaryota</taxon>
        <taxon>Fungi</taxon>
        <taxon>Dikarya</taxon>
        <taxon>Basidiomycota</taxon>
        <taxon>Agaricomycotina</taxon>
        <taxon>Agaricomycetes</taxon>
        <taxon>Agaricomycetidae</taxon>
        <taxon>Agaricales</taxon>
        <taxon>Pluteineae</taxon>
        <taxon>Amanitaceae</taxon>
        <taxon>Amanita</taxon>
    </lineage>
</organism>